<reference evidence="2 3" key="1">
    <citation type="submission" date="2019-07" db="EMBL/GenBank/DDBJ databases">
        <title>Chromosome genome assembly for large yellow croaker.</title>
        <authorList>
            <person name="Xiao S."/>
        </authorList>
    </citation>
    <scope>NUCLEOTIDE SEQUENCE [LARGE SCALE GENOMIC DNA]</scope>
    <source>
        <strain evidence="2">JMULYC20181020</strain>
        <tissue evidence="2">Muscle</tissue>
    </source>
</reference>
<dbReference type="Pfam" id="PF06989">
    <property type="entry name" value="BAALC_N"/>
    <property type="match status" value="1"/>
</dbReference>
<dbReference type="AlphaFoldDB" id="A0A6G0HS50"/>
<gene>
    <name evidence="2" type="ORF">D5F01_LYC19414</name>
</gene>
<dbReference type="InterPro" id="IPR009728">
    <property type="entry name" value="BAALC"/>
</dbReference>
<dbReference type="Proteomes" id="UP000424527">
    <property type="component" value="Unassembled WGS sequence"/>
</dbReference>
<evidence type="ECO:0000313" key="3">
    <source>
        <dbReference type="Proteomes" id="UP000424527"/>
    </source>
</evidence>
<feature type="region of interest" description="Disordered" evidence="1">
    <location>
        <begin position="23"/>
        <end position="48"/>
    </location>
</feature>
<feature type="region of interest" description="Disordered" evidence="1">
    <location>
        <begin position="140"/>
        <end position="208"/>
    </location>
</feature>
<sequence>MTHISGVCVGQLLSVESSITHHHHHHHHHWQQQQQQQQQTDDGNGNTDGAAVEIRGGCCGCFETNRAVFSPRCPLHLRWMIFPMGCGGSRADAIIEPRYHESWTRETESTWLTNTDVETSLPVANSKALEASLREKRMVNTGTQCGKQALTSTGSNHQRRPRRSLSDQTTRDSKRRASKEAGALSKDGQPVTINSSGDAEPGNVCDER</sequence>
<dbReference type="GO" id="GO:0005737">
    <property type="term" value="C:cytoplasm"/>
    <property type="evidence" value="ECO:0007669"/>
    <property type="project" value="InterPro"/>
</dbReference>
<protein>
    <submittedName>
        <fullName evidence="2">Brain and acute leukemia cytoplasmic protein</fullName>
    </submittedName>
</protein>
<evidence type="ECO:0000256" key="1">
    <source>
        <dbReference type="SAM" id="MobiDB-lite"/>
    </source>
</evidence>
<name>A0A6G0HS50_LARCR</name>
<dbReference type="PANTHER" id="PTHR14731:SF0">
    <property type="entry name" value="BRAIN AND ACUTE LEUKEMIA CYTOPLASMIC PROTEIN"/>
    <property type="match status" value="1"/>
</dbReference>
<proteinExistence type="predicted"/>
<comment type="caution">
    <text evidence="2">The sequence shown here is derived from an EMBL/GenBank/DDBJ whole genome shotgun (WGS) entry which is preliminary data.</text>
</comment>
<accession>A0A6G0HS50</accession>
<dbReference type="EMBL" id="REGW02000019">
    <property type="protein sequence ID" value="KAE8282024.1"/>
    <property type="molecule type" value="Genomic_DNA"/>
</dbReference>
<keyword evidence="3" id="KW-1185">Reference proteome</keyword>
<feature type="compositionally biased region" description="Polar residues" evidence="1">
    <location>
        <begin position="140"/>
        <end position="156"/>
    </location>
</feature>
<organism evidence="2 3">
    <name type="scientific">Larimichthys crocea</name>
    <name type="common">Large yellow croaker</name>
    <name type="synonym">Pseudosciaena crocea</name>
    <dbReference type="NCBI Taxonomy" id="215358"/>
    <lineage>
        <taxon>Eukaryota</taxon>
        <taxon>Metazoa</taxon>
        <taxon>Chordata</taxon>
        <taxon>Craniata</taxon>
        <taxon>Vertebrata</taxon>
        <taxon>Euteleostomi</taxon>
        <taxon>Actinopterygii</taxon>
        <taxon>Neopterygii</taxon>
        <taxon>Teleostei</taxon>
        <taxon>Neoteleostei</taxon>
        <taxon>Acanthomorphata</taxon>
        <taxon>Eupercaria</taxon>
        <taxon>Sciaenidae</taxon>
        <taxon>Larimichthys</taxon>
    </lineage>
</organism>
<evidence type="ECO:0000313" key="2">
    <source>
        <dbReference type="EMBL" id="KAE8282024.1"/>
    </source>
</evidence>
<dbReference type="PANTHER" id="PTHR14731">
    <property type="entry name" value="BRAIN AND ACUTE LEUKEMIA CYTOPLASMIC PROTEIN"/>
    <property type="match status" value="1"/>
</dbReference>